<dbReference type="GO" id="GO:0008270">
    <property type="term" value="F:zinc ion binding"/>
    <property type="evidence" value="ECO:0007669"/>
    <property type="project" value="UniProtKB-UniRule"/>
</dbReference>
<dbReference type="EC" id="3.5.4.33" evidence="8"/>
<dbReference type="Proteomes" id="UP000231203">
    <property type="component" value="Unassembled WGS sequence"/>
</dbReference>
<feature type="binding site" evidence="8">
    <location>
        <position position="86"/>
    </location>
    <ligand>
        <name>Zn(2+)</name>
        <dbReference type="ChEBI" id="CHEBI:29105"/>
        <note>catalytic</note>
    </ligand>
</feature>
<comment type="subunit">
    <text evidence="2 8">Homodimer.</text>
</comment>
<dbReference type="PANTHER" id="PTHR11079">
    <property type="entry name" value="CYTOSINE DEAMINASE FAMILY MEMBER"/>
    <property type="match status" value="1"/>
</dbReference>
<dbReference type="FunFam" id="3.40.140.10:FF:000005">
    <property type="entry name" value="tRNA-specific adenosine deaminase"/>
    <property type="match status" value="1"/>
</dbReference>
<keyword evidence="6 8" id="KW-0862">Zinc</keyword>
<dbReference type="InterPro" id="IPR016192">
    <property type="entry name" value="APOBEC/CMP_deaminase_Zn-bd"/>
</dbReference>
<evidence type="ECO:0000256" key="1">
    <source>
        <dbReference type="ARBA" id="ARBA00010669"/>
    </source>
</evidence>
<keyword evidence="4 8" id="KW-0479">Metal-binding</keyword>
<feature type="domain" description="CMP/dCMP-type deaminase" evidence="9">
    <location>
        <begin position="1"/>
        <end position="127"/>
    </location>
</feature>
<dbReference type="InterPro" id="IPR028883">
    <property type="entry name" value="tRNA_aden_deaminase"/>
</dbReference>
<evidence type="ECO:0000256" key="5">
    <source>
        <dbReference type="ARBA" id="ARBA00022801"/>
    </source>
</evidence>
<organism evidence="10 11">
    <name type="scientific">Desulfobacter postgatei</name>
    <dbReference type="NCBI Taxonomy" id="2293"/>
    <lineage>
        <taxon>Bacteria</taxon>
        <taxon>Pseudomonadati</taxon>
        <taxon>Thermodesulfobacteriota</taxon>
        <taxon>Desulfobacteria</taxon>
        <taxon>Desulfobacterales</taxon>
        <taxon>Desulfobacteraceae</taxon>
        <taxon>Desulfobacter</taxon>
    </lineage>
</organism>
<comment type="cofactor">
    <cofactor evidence="8">
        <name>Zn(2+)</name>
        <dbReference type="ChEBI" id="CHEBI:29105"/>
    </cofactor>
    <text evidence="8">Binds 1 zinc ion per subunit.</text>
</comment>
<comment type="catalytic activity">
    <reaction evidence="7 8">
        <text>adenosine(34) in tRNA + H2O + H(+) = inosine(34) in tRNA + NH4(+)</text>
        <dbReference type="Rhea" id="RHEA:43168"/>
        <dbReference type="Rhea" id="RHEA-COMP:10373"/>
        <dbReference type="Rhea" id="RHEA-COMP:10374"/>
        <dbReference type="ChEBI" id="CHEBI:15377"/>
        <dbReference type="ChEBI" id="CHEBI:15378"/>
        <dbReference type="ChEBI" id="CHEBI:28938"/>
        <dbReference type="ChEBI" id="CHEBI:74411"/>
        <dbReference type="ChEBI" id="CHEBI:82852"/>
        <dbReference type="EC" id="3.5.4.33"/>
    </reaction>
</comment>
<evidence type="ECO:0000256" key="3">
    <source>
        <dbReference type="ARBA" id="ARBA00022694"/>
    </source>
</evidence>
<evidence type="ECO:0000256" key="8">
    <source>
        <dbReference type="HAMAP-Rule" id="MF_00972"/>
    </source>
</evidence>
<feature type="binding site" evidence="8">
    <location>
        <position position="53"/>
    </location>
    <ligand>
        <name>Zn(2+)</name>
        <dbReference type="ChEBI" id="CHEBI:29105"/>
        <note>catalytic</note>
    </ligand>
</feature>
<gene>
    <name evidence="8" type="primary">tadA</name>
    <name evidence="10" type="ORF">CSA25_06075</name>
</gene>
<dbReference type="PANTHER" id="PTHR11079:SF202">
    <property type="entry name" value="TRNA-SPECIFIC ADENOSINE DEAMINASE"/>
    <property type="match status" value="1"/>
</dbReference>
<dbReference type="CDD" id="cd01285">
    <property type="entry name" value="nucleoside_deaminase"/>
    <property type="match status" value="1"/>
</dbReference>
<feature type="active site" description="Proton donor" evidence="8">
    <location>
        <position position="55"/>
    </location>
</feature>
<evidence type="ECO:0000256" key="6">
    <source>
        <dbReference type="ARBA" id="ARBA00022833"/>
    </source>
</evidence>
<protein>
    <recommendedName>
        <fullName evidence="8">tRNA-specific adenosine deaminase</fullName>
        <ecNumber evidence="8">3.5.4.33</ecNumber>
    </recommendedName>
</protein>
<dbReference type="GO" id="GO:0002100">
    <property type="term" value="P:tRNA wobble adenosine to inosine editing"/>
    <property type="evidence" value="ECO:0007669"/>
    <property type="project" value="UniProtKB-UniRule"/>
</dbReference>
<dbReference type="GO" id="GO:0052717">
    <property type="term" value="F:tRNA-specific adenosine-34 deaminase activity"/>
    <property type="evidence" value="ECO:0007669"/>
    <property type="project" value="UniProtKB-UniRule"/>
</dbReference>
<proteinExistence type="inferred from homology"/>
<evidence type="ECO:0000256" key="7">
    <source>
        <dbReference type="ARBA" id="ARBA00048045"/>
    </source>
</evidence>
<dbReference type="PROSITE" id="PS00903">
    <property type="entry name" value="CYT_DCMP_DEAMINASES_1"/>
    <property type="match status" value="1"/>
</dbReference>
<evidence type="ECO:0000259" key="9">
    <source>
        <dbReference type="PROSITE" id="PS51747"/>
    </source>
</evidence>
<evidence type="ECO:0000256" key="4">
    <source>
        <dbReference type="ARBA" id="ARBA00022723"/>
    </source>
</evidence>
<sequence length="163" mass="18320">MDDTYYMKLALDEAQKAEEHNEVPVGAILVDTAGKVIGQGYNCPISENDPTSHAEIKAIRSACRVMNNYRLPGTTLYVTIEPCIMCMGAIIHTRVQRVVFGALDPKWGAAVSLYRMGSDLRLNHQPEIIQGICEKQTKHMIKSFFKQKRRNRDKHSCCGHPMG</sequence>
<comment type="caution">
    <text evidence="10">The sequence shown here is derived from an EMBL/GenBank/DDBJ whole genome shotgun (WGS) entry which is preliminary data.</text>
</comment>
<dbReference type="Gene3D" id="3.40.140.10">
    <property type="entry name" value="Cytidine Deaminase, domain 2"/>
    <property type="match status" value="1"/>
</dbReference>
<dbReference type="Pfam" id="PF00383">
    <property type="entry name" value="dCMP_cyt_deam_1"/>
    <property type="match status" value="1"/>
</dbReference>
<reference evidence="10 11" key="1">
    <citation type="submission" date="2017-10" db="EMBL/GenBank/DDBJ databases">
        <title>Novel microbial diversity and functional potential in the marine mammal oral microbiome.</title>
        <authorList>
            <person name="Dudek N.K."/>
            <person name="Sun C.L."/>
            <person name="Burstein D."/>
            <person name="Kantor R.S."/>
            <person name="Aliaga Goltsman D.S."/>
            <person name="Bik E.M."/>
            <person name="Thomas B.C."/>
            <person name="Banfield J.F."/>
            <person name="Relman D.A."/>
        </authorList>
    </citation>
    <scope>NUCLEOTIDE SEQUENCE [LARGE SCALE GENOMIC DNA]</scope>
    <source>
        <strain evidence="10">DOLJORAL78_47_202</strain>
    </source>
</reference>
<dbReference type="InterPro" id="IPR002125">
    <property type="entry name" value="CMP_dCMP_dom"/>
</dbReference>
<evidence type="ECO:0000313" key="10">
    <source>
        <dbReference type="EMBL" id="PIE62243.1"/>
    </source>
</evidence>
<dbReference type="EMBL" id="PDTI01000054">
    <property type="protein sequence ID" value="PIE62243.1"/>
    <property type="molecule type" value="Genomic_DNA"/>
</dbReference>
<accession>A0A2G6MQ70</accession>
<dbReference type="SUPFAM" id="SSF53927">
    <property type="entry name" value="Cytidine deaminase-like"/>
    <property type="match status" value="1"/>
</dbReference>
<keyword evidence="3 8" id="KW-0819">tRNA processing</keyword>
<keyword evidence="5 8" id="KW-0378">Hydrolase</keyword>
<dbReference type="NCBIfam" id="NF008113">
    <property type="entry name" value="PRK10860.1"/>
    <property type="match status" value="1"/>
</dbReference>
<dbReference type="InterPro" id="IPR016193">
    <property type="entry name" value="Cytidine_deaminase-like"/>
</dbReference>
<dbReference type="AlphaFoldDB" id="A0A2G6MQ70"/>
<dbReference type="HAMAP" id="MF_00972">
    <property type="entry name" value="tRNA_aden_deaminase"/>
    <property type="match status" value="1"/>
</dbReference>
<feature type="binding site" evidence="8">
    <location>
        <position position="83"/>
    </location>
    <ligand>
        <name>Zn(2+)</name>
        <dbReference type="ChEBI" id="CHEBI:29105"/>
        <note>catalytic</note>
    </ligand>
</feature>
<comment type="function">
    <text evidence="8">Catalyzes the deamination of adenosine to inosine at the wobble position 34 of tRNA(Arg2).</text>
</comment>
<name>A0A2G6MQ70_9BACT</name>
<evidence type="ECO:0000313" key="11">
    <source>
        <dbReference type="Proteomes" id="UP000231203"/>
    </source>
</evidence>
<comment type="similarity">
    <text evidence="1">Belongs to the cytidine and deoxycytidylate deaminase family. ADAT2 subfamily.</text>
</comment>
<dbReference type="PROSITE" id="PS51747">
    <property type="entry name" value="CYT_DCMP_DEAMINASES_2"/>
    <property type="match status" value="1"/>
</dbReference>
<evidence type="ECO:0000256" key="2">
    <source>
        <dbReference type="ARBA" id="ARBA00011738"/>
    </source>
</evidence>